<comment type="caution">
    <text evidence="2">The sequence shown here is derived from an EMBL/GenBank/DDBJ whole genome shotgun (WGS) entry which is preliminary data.</text>
</comment>
<sequence>MRIIKYFSCSYQNQSLIGIFRRHSIYRSVALIIFLFLCLTVFRLFLYTTLIKPLNLYYFSSSNVIVSLTSTPLRFNYELPITIHSLLTQTKLPKQIRIYLSPTNKISKYTNLTLNHLKIYLKHIDSSIFISKLFDKLVQIYFEEEDYGPATKFLPIIKESHLLSTTILKSQRIIICDDDHYYHSETIATLMKYSNEYTNSIVGLRGWRIREDLIWGVSGQQEIFYHIIESFRLSNVYRVGILTANHAYLIRPSFFDSHIYLDFNQVSDNIRRVDDIWLNGYASKQNISRFVIPACCRSIHVVRTHELENYLISHQMTRSSANEHALKWFNQTWEKDLWYRFNGQNRPIYRRSWIKIYREWIDIILRLKFIIYLGFI</sequence>
<keyword evidence="1" id="KW-0812">Transmembrane</keyword>
<evidence type="ECO:0008006" key="4">
    <source>
        <dbReference type="Google" id="ProtNLM"/>
    </source>
</evidence>
<gene>
    <name evidence="2" type="ORF">JYZ213_LOCUS27040</name>
</gene>
<evidence type="ECO:0000313" key="3">
    <source>
        <dbReference type="Proteomes" id="UP000663845"/>
    </source>
</evidence>
<reference evidence="2" key="1">
    <citation type="submission" date="2021-02" db="EMBL/GenBank/DDBJ databases">
        <authorList>
            <person name="Nowell W R."/>
        </authorList>
    </citation>
    <scope>NUCLEOTIDE SEQUENCE</scope>
</reference>
<name>A0A814WFH9_9BILA</name>
<accession>A0A814WFH9</accession>
<organism evidence="2 3">
    <name type="scientific">Adineta steineri</name>
    <dbReference type="NCBI Taxonomy" id="433720"/>
    <lineage>
        <taxon>Eukaryota</taxon>
        <taxon>Metazoa</taxon>
        <taxon>Spiralia</taxon>
        <taxon>Gnathifera</taxon>
        <taxon>Rotifera</taxon>
        <taxon>Eurotatoria</taxon>
        <taxon>Bdelloidea</taxon>
        <taxon>Adinetida</taxon>
        <taxon>Adinetidae</taxon>
        <taxon>Adineta</taxon>
    </lineage>
</organism>
<dbReference type="AlphaFoldDB" id="A0A814WFH9"/>
<dbReference type="InterPro" id="IPR029044">
    <property type="entry name" value="Nucleotide-diphossugar_trans"/>
</dbReference>
<keyword evidence="1" id="KW-0472">Membrane</keyword>
<evidence type="ECO:0000313" key="2">
    <source>
        <dbReference type="EMBL" id="CAF1203355.1"/>
    </source>
</evidence>
<dbReference type="SUPFAM" id="SSF53448">
    <property type="entry name" value="Nucleotide-diphospho-sugar transferases"/>
    <property type="match status" value="1"/>
</dbReference>
<keyword evidence="1" id="KW-1133">Transmembrane helix</keyword>
<protein>
    <recommendedName>
        <fullName evidence="4">Glycosyltransferase 2-like domain-containing protein</fullName>
    </recommendedName>
</protein>
<proteinExistence type="predicted"/>
<dbReference type="EMBL" id="CAJNOG010000369">
    <property type="protein sequence ID" value="CAF1203355.1"/>
    <property type="molecule type" value="Genomic_DNA"/>
</dbReference>
<evidence type="ECO:0000256" key="1">
    <source>
        <dbReference type="SAM" id="Phobius"/>
    </source>
</evidence>
<feature type="transmembrane region" description="Helical" evidence="1">
    <location>
        <begin position="25"/>
        <end position="46"/>
    </location>
</feature>
<dbReference type="Proteomes" id="UP000663845">
    <property type="component" value="Unassembled WGS sequence"/>
</dbReference>